<evidence type="ECO:0000313" key="1">
    <source>
        <dbReference type="EMBL" id="CDO97743.1"/>
    </source>
</evidence>
<dbReference type="EMBL" id="HG739086">
    <property type="protein sequence ID" value="CDO97743.1"/>
    <property type="molecule type" value="Genomic_DNA"/>
</dbReference>
<dbReference type="InParanoid" id="A0A068TQW6"/>
<accession>A0A068TQW6</accession>
<sequence length="60" mass="6470">MVGLSNLGSFSSNYFSLICIPGLPRAQNDSVEALTVEGENIQKETLVELLLLGLKTKCQS</sequence>
<protein>
    <submittedName>
        <fullName evidence="1">Uncharacterized protein</fullName>
    </submittedName>
</protein>
<dbReference type="Gramene" id="CDO97743">
    <property type="protein sequence ID" value="CDO97743"/>
    <property type="gene ID" value="GSCOC_T00021626001"/>
</dbReference>
<keyword evidence="2" id="KW-1185">Reference proteome</keyword>
<dbReference type="Proteomes" id="UP000295252">
    <property type="component" value="Chromosome VI"/>
</dbReference>
<name>A0A068TQW6_COFCA</name>
<dbReference type="AlphaFoldDB" id="A0A068TQW6"/>
<proteinExistence type="predicted"/>
<gene>
    <name evidence="1" type="ORF">GSCOC_T00021626001</name>
</gene>
<organism evidence="1 2">
    <name type="scientific">Coffea canephora</name>
    <name type="common">Robusta coffee</name>
    <dbReference type="NCBI Taxonomy" id="49390"/>
    <lineage>
        <taxon>Eukaryota</taxon>
        <taxon>Viridiplantae</taxon>
        <taxon>Streptophyta</taxon>
        <taxon>Embryophyta</taxon>
        <taxon>Tracheophyta</taxon>
        <taxon>Spermatophyta</taxon>
        <taxon>Magnoliopsida</taxon>
        <taxon>eudicotyledons</taxon>
        <taxon>Gunneridae</taxon>
        <taxon>Pentapetalae</taxon>
        <taxon>asterids</taxon>
        <taxon>lamiids</taxon>
        <taxon>Gentianales</taxon>
        <taxon>Rubiaceae</taxon>
        <taxon>Ixoroideae</taxon>
        <taxon>Gardenieae complex</taxon>
        <taxon>Bertiereae - Coffeeae clade</taxon>
        <taxon>Coffeeae</taxon>
        <taxon>Coffea</taxon>
    </lineage>
</organism>
<reference evidence="2" key="1">
    <citation type="journal article" date="2014" name="Science">
        <title>The coffee genome provides insight into the convergent evolution of caffeine biosynthesis.</title>
        <authorList>
            <person name="Denoeud F."/>
            <person name="Carretero-Paulet L."/>
            <person name="Dereeper A."/>
            <person name="Droc G."/>
            <person name="Guyot R."/>
            <person name="Pietrella M."/>
            <person name="Zheng C."/>
            <person name="Alberti A."/>
            <person name="Anthony F."/>
            <person name="Aprea G."/>
            <person name="Aury J.M."/>
            <person name="Bento P."/>
            <person name="Bernard M."/>
            <person name="Bocs S."/>
            <person name="Campa C."/>
            <person name="Cenci A."/>
            <person name="Combes M.C."/>
            <person name="Crouzillat D."/>
            <person name="Da Silva C."/>
            <person name="Daddiego L."/>
            <person name="De Bellis F."/>
            <person name="Dussert S."/>
            <person name="Garsmeur O."/>
            <person name="Gayraud T."/>
            <person name="Guignon V."/>
            <person name="Jahn K."/>
            <person name="Jamilloux V."/>
            <person name="Joet T."/>
            <person name="Labadie K."/>
            <person name="Lan T."/>
            <person name="Leclercq J."/>
            <person name="Lepelley M."/>
            <person name="Leroy T."/>
            <person name="Li L.T."/>
            <person name="Librado P."/>
            <person name="Lopez L."/>
            <person name="Munoz A."/>
            <person name="Noel B."/>
            <person name="Pallavicini A."/>
            <person name="Perrotta G."/>
            <person name="Poncet V."/>
            <person name="Pot D."/>
            <person name="Priyono X."/>
            <person name="Rigoreau M."/>
            <person name="Rouard M."/>
            <person name="Rozas J."/>
            <person name="Tranchant-Dubreuil C."/>
            <person name="VanBuren R."/>
            <person name="Zhang Q."/>
            <person name="Andrade A.C."/>
            <person name="Argout X."/>
            <person name="Bertrand B."/>
            <person name="de Kochko A."/>
            <person name="Graziosi G."/>
            <person name="Henry R.J."/>
            <person name="Jayarama X."/>
            <person name="Ming R."/>
            <person name="Nagai C."/>
            <person name="Rounsley S."/>
            <person name="Sankoff D."/>
            <person name="Giuliano G."/>
            <person name="Albert V.A."/>
            <person name="Wincker P."/>
            <person name="Lashermes P."/>
        </authorList>
    </citation>
    <scope>NUCLEOTIDE SEQUENCE [LARGE SCALE GENOMIC DNA]</scope>
    <source>
        <strain evidence="2">cv. DH200-94</strain>
    </source>
</reference>
<evidence type="ECO:0000313" key="2">
    <source>
        <dbReference type="Proteomes" id="UP000295252"/>
    </source>
</evidence>